<dbReference type="FunFam" id="3.30.300.30:FF:000008">
    <property type="entry name" value="2,3-dihydroxybenzoate-AMP ligase"/>
    <property type="match status" value="1"/>
</dbReference>
<dbReference type="CDD" id="cd12119">
    <property type="entry name" value="ttLC_FACS_AlkK_like"/>
    <property type="match status" value="1"/>
</dbReference>
<dbReference type="InterPro" id="IPR045851">
    <property type="entry name" value="AMP-bd_C_sf"/>
</dbReference>
<evidence type="ECO:0000313" key="5">
    <source>
        <dbReference type="EMBL" id="HFW32642.1"/>
    </source>
</evidence>
<dbReference type="Gene3D" id="3.40.50.12780">
    <property type="entry name" value="N-terminal domain of ligase-like"/>
    <property type="match status" value="1"/>
</dbReference>
<dbReference type="NCBIfam" id="NF004837">
    <property type="entry name" value="PRK06187.1"/>
    <property type="match status" value="1"/>
</dbReference>
<accession>A0A7C3R9S0</accession>
<dbReference type="Pfam" id="PF00501">
    <property type="entry name" value="AMP-binding"/>
    <property type="match status" value="1"/>
</dbReference>
<dbReference type="InterPro" id="IPR050237">
    <property type="entry name" value="ATP-dep_AMP-bd_enzyme"/>
</dbReference>
<organism evidence="5">
    <name type="scientific">Archaeoglobus fulgidus</name>
    <dbReference type="NCBI Taxonomy" id="2234"/>
    <lineage>
        <taxon>Archaea</taxon>
        <taxon>Methanobacteriati</taxon>
        <taxon>Methanobacteriota</taxon>
        <taxon>Archaeoglobi</taxon>
        <taxon>Archaeoglobales</taxon>
        <taxon>Archaeoglobaceae</taxon>
        <taxon>Archaeoglobus</taxon>
    </lineage>
</organism>
<feature type="domain" description="AMP-dependent synthetase/ligase" evidence="3">
    <location>
        <begin position="23"/>
        <end position="395"/>
    </location>
</feature>
<comment type="similarity">
    <text evidence="1">Belongs to the ATP-dependent AMP-binding enzyme family.</text>
</comment>
<dbReference type="InterPro" id="IPR000873">
    <property type="entry name" value="AMP-dep_synth/lig_dom"/>
</dbReference>
<dbReference type="AlphaFoldDB" id="A0A7C3R9S0"/>
<sequence length="537" mass="61526">MSEAYNYQLLLKHILESGVTYAPKQEIVYRDLRRFTYRDIYERVHRLASALEELGVKKGTRVAVLDWDTNRYLECFFAIPMMGAVLHTVNVRLSPEDILYTMQHAEDEVVLVYKDFVPLIESISDKLETVKKYVVMTDDTMPETKLTDIEYEEMLKKASPNYDFPDFDENTMATLSYTTGTTGRPKGVWFTHRKLFLHTLAGCIAMTGYRSELRLKEDKVVYMPLTPMFHVHAWGVPYMMWLLGHKHVYPGRYEPQMIVKLVLSEGVTYSHCVPTILQMIVDNLPEGFKFPGWKMIIGGAKLPKGLALRAREKGIYTMAGYGMSETCPVLTGGFLKPHLLDVDEETKIELSIKTGTPFPLVYVRVVHEDFTDVRPDEQDMGEVVVRAPWLTDSYLKDPDKTKELWEGGWLHTGDIAVMDEEGYITVVDRLKDVVKSGGEWISTLTLENLLSLHPKVREVAVIGVPDEKWGERPLAVIVPMPGQVPTPEELREHLMKFVEEGKITKWAVPDKFEIVEEIPKTSVGKIDKKVLKQKYSR</sequence>
<dbReference type="InterPro" id="IPR025110">
    <property type="entry name" value="AMP-bd_C"/>
</dbReference>
<dbReference type="InterPro" id="IPR020845">
    <property type="entry name" value="AMP-binding_CS"/>
</dbReference>
<evidence type="ECO:0000259" key="4">
    <source>
        <dbReference type="Pfam" id="PF13193"/>
    </source>
</evidence>
<evidence type="ECO:0000256" key="2">
    <source>
        <dbReference type="ARBA" id="ARBA00022598"/>
    </source>
</evidence>
<evidence type="ECO:0000256" key="1">
    <source>
        <dbReference type="ARBA" id="ARBA00006432"/>
    </source>
</evidence>
<feature type="domain" description="AMP-binding enzyme C-terminal" evidence="4">
    <location>
        <begin position="446"/>
        <end position="525"/>
    </location>
</feature>
<dbReference type="SUPFAM" id="SSF56801">
    <property type="entry name" value="Acetyl-CoA synthetase-like"/>
    <property type="match status" value="1"/>
</dbReference>
<dbReference type="Gene3D" id="3.30.300.30">
    <property type="match status" value="1"/>
</dbReference>
<protein>
    <submittedName>
        <fullName evidence="5">Fatty-acid--CoA ligase</fullName>
    </submittedName>
</protein>
<gene>
    <name evidence="5" type="ORF">ENW66_06805</name>
</gene>
<dbReference type="PANTHER" id="PTHR43767:SF11">
    <property type="entry name" value="MEDIUM-CHAIN-FATTY-ACID--COA LIGASE"/>
    <property type="match status" value="1"/>
</dbReference>
<dbReference type="GO" id="GO:0016877">
    <property type="term" value="F:ligase activity, forming carbon-sulfur bonds"/>
    <property type="evidence" value="ECO:0007669"/>
    <property type="project" value="UniProtKB-ARBA"/>
</dbReference>
<dbReference type="PROSITE" id="PS00455">
    <property type="entry name" value="AMP_BINDING"/>
    <property type="match status" value="1"/>
</dbReference>
<keyword evidence="2 5" id="KW-0436">Ligase</keyword>
<name>A0A7C3R9S0_ARCFL</name>
<comment type="caution">
    <text evidence="5">The sequence shown here is derived from an EMBL/GenBank/DDBJ whole genome shotgun (WGS) entry which is preliminary data.</text>
</comment>
<dbReference type="EMBL" id="DTLB01000038">
    <property type="protein sequence ID" value="HFW32642.1"/>
    <property type="molecule type" value="Genomic_DNA"/>
</dbReference>
<dbReference type="PANTHER" id="PTHR43767">
    <property type="entry name" value="LONG-CHAIN-FATTY-ACID--COA LIGASE"/>
    <property type="match status" value="1"/>
</dbReference>
<proteinExistence type="inferred from homology"/>
<reference evidence="5" key="1">
    <citation type="journal article" date="2020" name="mSystems">
        <title>Genome- and Community-Level Interaction Insights into Carbon Utilization and Element Cycling Functions of Hydrothermarchaeota in Hydrothermal Sediment.</title>
        <authorList>
            <person name="Zhou Z."/>
            <person name="Liu Y."/>
            <person name="Xu W."/>
            <person name="Pan J."/>
            <person name="Luo Z.H."/>
            <person name="Li M."/>
        </authorList>
    </citation>
    <scope>NUCLEOTIDE SEQUENCE [LARGE SCALE GENOMIC DNA]</scope>
    <source>
        <strain evidence="5">SpSt-87</strain>
    </source>
</reference>
<evidence type="ECO:0000259" key="3">
    <source>
        <dbReference type="Pfam" id="PF00501"/>
    </source>
</evidence>
<dbReference type="Pfam" id="PF13193">
    <property type="entry name" value="AMP-binding_C"/>
    <property type="match status" value="1"/>
</dbReference>
<dbReference type="InterPro" id="IPR042099">
    <property type="entry name" value="ANL_N_sf"/>
</dbReference>